<evidence type="ECO:0000256" key="7">
    <source>
        <dbReference type="ARBA" id="ARBA00022723"/>
    </source>
</evidence>
<keyword evidence="20" id="KW-1185">Reference proteome</keyword>
<dbReference type="InterPro" id="IPR008972">
    <property type="entry name" value="Cupredoxin"/>
</dbReference>
<evidence type="ECO:0000256" key="6">
    <source>
        <dbReference type="ARBA" id="ARBA00022692"/>
    </source>
</evidence>
<sequence length="488" mass="53564">MAIAIILMLLVVASVLFHLLAPWHLTPAASNWGSIDTTLLITLVITGIFFIAVTVFMAVAVIRFRHREGLRAAYQPENKRLEFWLIVVTSLGIMGMLAPGLVVYKDFVQVPKDAYQLEVIAQQWQWAFRFAGQDGKLGRAGVNWVDSANPLGLDRDDPTGQDDVLIRSNEVRLPLNQPIKVLLRSKDVLHNFYIPQIRGKMDMVPGMVSHFWFTPTQPGKYEILCAEFCGVGHFNMRGHLVVEQPEAFDRWLAGQQTFAQTLQAAARPSQESLLEKGRQLVESHGCSACHSQDGSTSLGPGWKDLYGRTEQLADGSSVKVDDAYLAESILDPKARLVQGFPPVMVPYTFSQDELGAVVAFVKSLSEAGRKELDALRSNDTPSVKGQQLAEKHGCLACHSVDGATGVGPSWYGLYGRTETLADGKQVKVDEAYLKQSVIEPAAMIVKGFAPVMPAYTLDDEELNALIAYIRSRTPNDADPGKGAPSQSP</sequence>
<keyword evidence="13 16" id="KW-0472">Membrane</keyword>
<evidence type="ECO:0000256" key="13">
    <source>
        <dbReference type="ARBA" id="ARBA00023136"/>
    </source>
</evidence>
<comment type="catalytic activity">
    <reaction evidence="14">
        <text>4 Fe(II)-[cytochrome c] + O2 + 8 H(+)(in) = 4 Fe(III)-[cytochrome c] + 2 H2O + 4 H(+)(out)</text>
        <dbReference type="Rhea" id="RHEA:11436"/>
        <dbReference type="Rhea" id="RHEA-COMP:10350"/>
        <dbReference type="Rhea" id="RHEA-COMP:14399"/>
        <dbReference type="ChEBI" id="CHEBI:15377"/>
        <dbReference type="ChEBI" id="CHEBI:15378"/>
        <dbReference type="ChEBI" id="CHEBI:15379"/>
        <dbReference type="ChEBI" id="CHEBI:29033"/>
        <dbReference type="ChEBI" id="CHEBI:29034"/>
        <dbReference type="EC" id="7.1.1.9"/>
    </reaction>
</comment>
<comment type="subcellular location">
    <subcellularLocation>
        <location evidence="1">Membrane</location>
        <topology evidence="1">Multi-pass membrane protein</topology>
    </subcellularLocation>
</comment>
<dbReference type="PROSITE" id="PS50857">
    <property type="entry name" value="COX2_CUA"/>
    <property type="match status" value="1"/>
</dbReference>
<feature type="domain" description="Cytochrome c" evidence="18">
    <location>
        <begin position="380"/>
        <end position="473"/>
    </location>
</feature>
<dbReference type="SUPFAM" id="SSF49503">
    <property type="entry name" value="Cupredoxins"/>
    <property type="match status" value="1"/>
</dbReference>
<dbReference type="PANTHER" id="PTHR22888">
    <property type="entry name" value="CYTOCHROME C OXIDASE, SUBUNIT II"/>
    <property type="match status" value="1"/>
</dbReference>
<feature type="domain" description="Cytochrome oxidase subunit II copper A binding" evidence="17">
    <location>
        <begin position="112"/>
        <end position="254"/>
    </location>
</feature>
<organism evidence="19 20">
    <name type="scientific">Metapseudomonas boanensis</name>
    <dbReference type="NCBI Taxonomy" id="2822138"/>
    <lineage>
        <taxon>Bacteria</taxon>
        <taxon>Pseudomonadati</taxon>
        <taxon>Pseudomonadota</taxon>
        <taxon>Gammaproteobacteria</taxon>
        <taxon>Pseudomonadales</taxon>
        <taxon>Pseudomonadaceae</taxon>
        <taxon>Metapseudomonas</taxon>
    </lineage>
</organism>
<keyword evidence="7 15" id="KW-0479">Metal-binding</keyword>
<evidence type="ECO:0000256" key="4">
    <source>
        <dbReference type="ARBA" id="ARBA00022448"/>
    </source>
</evidence>
<evidence type="ECO:0000256" key="3">
    <source>
        <dbReference type="ARBA" id="ARBA00012949"/>
    </source>
</evidence>
<evidence type="ECO:0000256" key="14">
    <source>
        <dbReference type="ARBA" id="ARBA00047816"/>
    </source>
</evidence>
<evidence type="ECO:0000256" key="5">
    <source>
        <dbReference type="ARBA" id="ARBA00022617"/>
    </source>
</evidence>
<keyword evidence="11 15" id="KW-0408">Iron</keyword>
<evidence type="ECO:0000256" key="16">
    <source>
        <dbReference type="SAM" id="Phobius"/>
    </source>
</evidence>
<comment type="caution">
    <text evidence="19">The sequence shown here is derived from an EMBL/GenBank/DDBJ whole genome shotgun (WGS) entry which is preliminary data.</text>
</comment>
<dbReference type="Gene3D" id="1.10.760.10">
    <property type="entry name" value="Cytochrome c-like domain"/>
    <property type="match status" value="2"/>
</dbReference>
<dbReference type="Proteomes" id="UP001519667">
    <property type="component" value="Unassembled WGS sequence"/>
</dbReference>
<proteinExistence type="inferred from homology"/>
<evidence type="ECO:0000313" key="20">
    <source>
        <dbReference type="Proteomes" id="UP001519667"/>
    </source>
</evidence>
<dbReference type="InterPro" id="IPR036909">
    <property type="entry name" value="Cyt_c-like_dom_sf"/>
</dbReference>
<keyword evidence="4" id="KW-0813">Transport</keyword>
<dbReference type="PROSITE" id="PS51007">
    <property type="entry name" value="CYTC"/>
    <property type="match status" value="2"/>
</dbReference>
<evidence type="ECO:0000256" key="9">
    <source>
        <dbReference type="ARBA" id="ARBA00022982"/>
    </source>
</evidence>
<dbReference type="Pfam" id="PF00116">
    <property type="entry name" value="COX2"/>
    <property type="match status" value="1"/>
</dbReference>
<evidence type="ECO:0000259" key="18">
    <source>
        <dbReference type="PROSITE" id="PS51007"/>
    </source>
</evidence>
<evidence type="ECO:0000256" key="8">
    <source>
        <dbReference type="ARBA" id="ARBA00022967"/>
    </source>
</evidence>
<keyword evidence="5 15" id="KW-0349">Heme</keyword>
<comment type="similarity">
    <text evidence="2">Belongs to the cytochrome c oxidase subunit 2 family.</text>
</comment>
<evidence type="ECO:0000259" key="17">
    <source>
        <dbReference type="PROSITE" id="PS50857"/>
    </source>
</evidence>
<dbReference type="InterPro" id="IPR001505">
    <property type="entry name" value="Copper_CuA"/>
</dbReference>
<dbReference type="Gene3D" id="2.60.40.420">
    <property type="entry name" value="Cupredoxins - blue copper proteins"/>
    <property type="match status" value="1"/>
</dbReference>
<feature type="domain" description="Cytochrome c" evidence="18">
    <location>
        <begin position="272"/>
        <end position="365"/>
    </location>
</feature>
<evidence type="ECO:0000313" key="19">
    <source>
        <dbReference type="EMBL" id="MBT8766985.1"/>
    </source>
</evidence>
<dbReference type="InterPro" id="IPR002429">
    <property type="entry name" value="CcO_II-like_C"/>
</dbReference>
<dbReference type="Gene3D" id="1.10.287.90">
    <property type="match status" value="1"/>
</dbReference>
<name>A0ABS5XIU2_9GAMM</name>
<dbReference type="PANTHER" id="PTHR22888:SF9">
    <property type="entry name" value="CYTOCHROME C OXIDASE SUBUNIT 2"/>
    <property type="match status" value="1"/>
</dbReference>
<evidence type="ECO:0000256" key="11">
    <source>
        <dbReference type="ARBA" id="ARBA00023004"/>
    </source>
</evidence>
<evidence type="ECO:0000256" key="1">
    <source>
        <dbReference type="ARBA" id="ARBA00004141"/>
    </source>
</evidence>
<evidence type="ECO:0000256" key="10">
    <source>
        <dbReference type="ARBA" id="ARBA00022989"/>
    </source>
</evidence>
<feature type="transmembrane region" description="Helical" evidence="16">
    <location>
        <begin position="83"/>
        <end position="104"/>
    </location>
</feature>
<accession>A0ABS5XIU2</accession>
<protein>
    <recommendedName>
        <fullName evidence="3">cytochrome-c oxidase</fullName>
        <ecNumber evidence="3">7.1.1.9</ecNumber>
    </recommendedName>
</protein>
<keyword evidence="6 16" id="KW-0812">Transmembrane</keyword>
<keyword evidence="9" id="KW-0249">Electron transport</keyword>
<dbReference type="EMBL" id="JAGTIS010000006">
    <property type="protein sequence ID" value="MBT8766985.1"/>
    <property type="molecule type" value="Genomic_DNA"/>
</dbReference>
<dbReference type="Pfam" id="PF00034">
    <property type="entry name" value="Cytochrom_C"/>
    <property type="match status" value="2"/>
</dbReference>
<dbReference type="InterPro" id="IPR009056">
    <property type="entry name" value="Cyt_c-like_dom"/>
</dbReference>
<evidence type="ECO:0000256" key="15">
    <source>
        <dbReference type="PROSITE-ProRule" id="PRU00433"/>
    </source>
</evidence>
<keyword evidence="12" id="KW-0186">Copper</keyword>
<dbReference type="InterPro" id="IPR045187">
    <property type="entry name" value="CcO_II"/>
</dbReference>
<keyword evidence="10 16" id="KW-1133">Transmembrane helix</keyword>
<gene>
    <name evidence="19" type="ORF">J7302_12745</name>
</gene>
<dbReference type="InterPro" id="IPR036257">
    <property type="entry name" value="Cyt_c_oxidase_su2_TM_sf"/>
</dbReference>
<evidence type="ECO:0000256" key="2">
    <source>
        <dbReference type="ARBA" id="ARBA00007866"/>
    </source>
</evidence>
<dbReference type="SUPFAM" id="SSF46626">
    <property type="entry name" value="Cytochrome c"/>
    <property type="match status" value="2"/>
</dbReference>
<reference evidence="19 20" key="1">
    <citation type="submission" date="2021-04" db="EMBL/GenBank/DDBJ databases">
        <title>Pseudomonas boanensis sp. nov., a bacterium isolated from river water used for household purposes in Boane District, Mozambique.</title>
        <authorList>
            <person name="Nicklasson M."/>
            <person name="Martin-Rodriguez A.J."/>
            <person name="Thorell K."/>
            <person name="Neves L."/>
            <person name="Mussagy A."/>
            <person name="Rydberg H.A."/>
            <person name="Hernroth B."/>
            <person name="Svensson-Stadler L."/>
            <person name="Sjoling A."/>
        </authorList>
    </citation>
    <scope>NUCLEOTIDE SEQUENCE [LARGE SCALE GENOMIC DNA]</scope>
    <source>
        <strain evidence="19 20">DB1</strain>
    </source>
</reference>
<dbReference type="EC" id="7.1.1.9" evidence="3"/>
<dbReference type="PROSITE" id="PS00078">
    <property type="entry name" value="COX2"/>
    <property type="match status" value="1"/>
</dbReference>
<feature type="transmembrane region" description="Helical" evidence="16">
    <location>
        <begin position="38"/>
        <end position="62"/>
    </location>
</feature>
<dbReference type="CDD" id="cd13919">
    <property type="entry name" value="CuRO_HCO_II_like_5"/>
    <property type="match status" value="1"/>
</dbReference>
<evidence type="ECO:0000256" key="12">
    <source>
        <dbReference type="ARBA" id="ARBA00023008"/>
    </source>
</evidence>
<keyword evidence="8" id="KW-1278">Translocase</keyword>
<dbReference type="RefSeq" id="WP_215374881.1">
    <property type="nucleotide sequence ID" value="NZ_JAGTIS010000006.1"/>
</dbReference>